<keyword evidence="3" id="KW-1185">Reference proteome</keyword>
<dbReference type="EMBL" id="JAAIUW010000013">
    <property type="protein sequence ID" value="KAF7801811.1"/>
    <property type="molecule type" value="Genomic_DNA"/>
</dbReference>
<dbReference type="Proteomes" id="UP000634136">
    <property type="component" value="Unassembled WGS sequence"/>
</dbReference>
<gene>
    <name evidence="2" type="ORF">G2W53_040922</name>
</gene>
<evidence type="ECO:0000256" key="1">
    <source>
        <dbReference type="SAM" id="MobiDB-lite"/>
    </source>
</evidence>
<protein>
    <submittedName>
        <fullName evidence="2">Uncharacterized protein</fullName>
    </submittedName>
</protein>
<sequence length="47" mass="5549">MWHHVITPGKALTHVPLERSSWEDVEHDLPHYQNEGRPHPLSHEGYK</sequence>
<reference evidence="2" key="1">
    <citation type="submission" date="2020-09" db="EMBL/GenBank/DDBJ databases">
        <title>Genome-Enabled Discovery of Anthraquinone Biosynthesis in Senna tora.</title>
        <authorList>
            <person name="Kang S.-H."/>
            <person name="Pandey R.P."/>
            <person name="Lee C.-M."/>
            <person name="Sim J.-S."/>
            <person name="Jeong J.-T."/>
            <person name="Choi B.-S."/>
            <person name="Jung M."/>
            <person name="Ginzburg D."/>
            <person name="Zhao K."/>
            <person name="Won S.Y."/>
            <person name="Oh T.-J."/>
            <person name="Yu Y."/>
            <person name="Kim N.-H."/>
            <person name="Lee O.R."/>
            <person name="Lee T.-H."/>
            <person name="Bashyal P."/>
            <person name="Kim T.-S."/>
            <person name="Lee W.-H."/>
            <person name="Kawkins C."/>
            <person name="Kim C.-K."/>
            <person name="Kim J.S."/>
            <person name="Ahn B.O."/>
            <person name="Rhee S.Y."/>
            <person name="Sohng J.K."/>
        </authorList>
    </citation>
    <scope>NUCLEOTIDE SEQUENCE</scope>
    <source>
        <tissue evidence="2">Leaf</tissue>
    </source>
</reference>
<dbReference type="AlphaFoldDB" id="A0A834SEB5"/>
<comment type="caution">
    <text evidence="2">The sequence shown here is derived from an EMBL/GenBank/DDBJ whole genome shotgun (WGS) entry which is preliminary data.</text>
</comment>
<evidence type="ECO:0000313" key="3">
    <source>
        <dbReference type="Proteomes" id="UP000634136"/>
    </source>
</evidence>
<evidence type="ECO:0000313" key="2">
    <source>
        <dbReference type="EMBL" id="KAF7801811.1"/>
    </source>
</evidence>
<feature type="region of interest" description="Disordered" evidence="1">
    <location>
        <begin position="26"/>
        <end position="47"/>
    </location>
</feature>
<proteinExistence type="predicted"/>
<organism evidence="2 3">
    <name type="scientific">Senna tora</name>
    <dbReference type="NCBI Taxonomy" id="362788"/>
    <lineage>
        <taxon>Eukaryota</taxon>
        <taxon>Viridiplantae</taxon>
        <taxon>Streptophyta</taxon>
        <taxon>Embryophyta</taxon>
        <taxon>Tracheophyta</taxon>
        <taxon>Spermatophyta</taxon>
        <taxon>Magnoliopsida</taxon>
        <taxon>eudicotyledons</taxon>
        <taxon>Gunneridae</taxon>
        <taxon>Pentapetalae</taxon>
        <taxon>rosids</taxon>
        <taxon>fabids</taxon>
        <taxon>Fabales</taxon>
        <taxon>Fabaceae</taxon>
        <taxon>Caesalpinioideae</taxon>
        <taxon>Cassia clade</taxon>
        <taxon>Senna</taxon>
    </lineage>
</organism>
<accession>A0A834SEB5</accession>
<name>A0A834SEB5_9FABA</name>